<dbReference type="STRING" id="5722.A2FSA5"/>
<evidence type="ECO:0000313" key="2">
    <source>
        <dbReference type="EMBL" id="EAX92221.1"/>
    </source>
</evidence>
<dbReference type="InterPro" id="IPR027417">
    <property type="entry name" value="P-loop_NTPase"/>
</dbReference>
<dbReference type="SMART" id="SM00175">
    <property type="entry name" value="RAB"/>
    <property type="match status" value="1"/>
</dbReference>
<dbReference type="Pfam" id="PF00071">
    <property type="entry name" value="Ras"/>
    <property type="match status" value="1"/>
</dbReference>
<protein>
    <submittedName>
        <fullName evidence="2">Small GTP-binding protein, putative</fullName>
    </submittedName>
</protein>
<dbReference type="SMR" id="A2FSA5"/>
<dbReference type="FunFam" id="3.40.50.300:FF:000823">
    <property type="entry name" value="Small GTPase RAB, putative"/>
    <property type="match status" value="1"/>
</dbReference>
<dbReference type="PROSITE" id="PS51420">
    <property type="entry name" value="RHO"/>
    <property type="match status" value="1"/>
</dbReference>
<name>A2FSA5_TRIV3</name>
<dbReference type="OrthoDB" id="9989112at2759"/>
<dbReference type="NCBIfam" id="TIGR00231">
    <property type="entry name" value="small_GTP"/>
    <property type="match status" value="1"/>
</dbReference>
<dbReference type="VEuPathDB" id="TrichDB:TVAGG3_0210040"/>
<dbReference type="PRINTS" id="PR00449">
    <property type="entry name" value="RASTRNSFRMNG"/>
</dbReference>
<reference evidence="2" key="1">
    <citation type="submission" date="2006-10" db="EMBL/GenBank/DDBJ databases">
        <authorList>
            <person name="Amadeo P."/>
            <person name="Zhao Q."/>
            <person name="Wortman J."/>
            <person name="Fraser-Liggett C."/>
            <person name="Carlton J."/>
        </authorList>
    </citation>
    <scope>NUCLEOTIDE SEQUENCE</scope>
    <source>
        <strain evidence="2">G3</strain>
    </source>
</reference>
<dbReference type="PROSITE" id="PS51417">
    <property type="entry name" value="ARF"/>
    <property type="match status" value="1"/>
</dbReference>
<dbReference type="Proteomes" id="UP000001542">
    <property type="component" value="Unassembled WGS sequence"/>
</dbReference>
<dbReference type="SMART" id="SM00174">
    <property type="entry name" value="RHO"/>
    <property type="match status" value="1"/>
</dbReference>
<evidence type="ECO:0000256" key="1">
    <source>
        <dbReference type="ARBA" id="ARBA00006270"/>
    </source>
</evidence>
<dbReference type="KEGG" id="tva:4749930"/>
<proteinExistence type="inferred from homology"/>
<dbReference type="Gene3D" id="3.40.50.300">
    <property type="entry name" value="P-loop containing nucleotide triphosphate hydrolases"/>
    <property type="match status" value="1"/>
</dbReference>
<dbReference type="PROSITE" id="PS51419">
    <property type="entry name" value="RAB"/>
    <property type="match status" value="1"/>
</dbReference>
<dbReference type="InterPro" id="IPR050209">
    <property type="entry name" value="Rab_GTPases_membrane_traffic"/>
</dbReference>
<organism evidence="2 3">
    <name type="scientific">Trichomonas vaginalis (strain ATCC PRA-98 / G3)</name>
    <dbReference type="NCBI Taxonomy" id="412133"/>
    <lineage>
        <taxon>Eukaryota</taxon>
        <taxon>Metamonada</taxon>
        <taxon>Parabasalia</taxon>
        <taxon>Trichomonadida</taxon>
        <taxon>Trichomonadidae</taxon>
        <taxon>Trichomonas</taxon>
    </lineage>
</organism>
<dbReference type="SMART" id="SM00176">
    <property type="entry name" value="RAN"/>
    <property type="match status" value="1"/>
</dbReference>
<dbReference type="InterPro" id="IPR005225">
    <property type="entry name" value="Small_GTP-bd"/>
</dbReference>
<dbReference type="PROSITE" id="PS51421">
    <property type="entry name" value="RAS"/>
    <property type="match status" value="1"/>
</dbReference>
<dbReference type="PANTHER" id="PTHR47979">
    <property type="entry name" value="DRAB11-RELATED"/>
    <property type="match status" value="1"/>
</dbReference>
<dbReference type="SUPFAM" id="SSF52540">
    <property type="entry name" value="P-loop containing nucleoside triphosphate hydrolases"/>
    <property type="match status" value="1"/>
</dbReference>
<dbReference type="GO" id="GO:0006887">
    <property type="term" value="P:exocytosis"/>
    <property type="evidence" value="ECO:0000318"/>
    <property type="project" value="GO_Central"/>
</dbReference>
<dbReference type="InterPro" id="IPR001806">
    <property type="entry name" value="Small_GTPase"/>
</dbReference>
<dbReference type="SMART" id="SM00173">
    <property type="entry name" value="RAS"/>
    <property type="match status" value="1"/>
</dbReference>
<dbReference type="GO" id="GO:0005525">
    <property type="term" value="F:GTP binding"/>
    <property type="evidence" value="ECO:0007669"/>
    <property type="project" value="InterPro"/>
</dbReference>
<keyword evidence="3" id="KW-1185">Reference proteome</keyword>
<dbReference type="AlphaFoldDB" id="A2FSA5"/>
<dbReference type="GO" id="GO:0016020">
    <property type="term" value="C:membrane"/>
    <property type="evidence" value="ECO:0000318"/>
    <property type="project" value="GO_Central"/>
</dbReference>
<comment type="similarity">
    <text evidence="1">Belongs to the small GTPase superfamily. Rab family.</text>
</comment>
<dbReference type="EMBL" id="DS113981">
    <property type="protein sequence ID" value="EAX92221.1"/>
    <property type="molecule type" value="Genomic_DNA"/>
</dbReference>
<dbReference type="InParanoid" id="A2FSA5"/>
<dbReference type="VEuPathDB" id="TrichDB:TVAG_132660"/>
<evidence type="ECO:0000313" key="3">
    <source>
        <dbReference type="Proteomes" id="UP000001542"/>
    </source>
</evidence>
<dbReference type="GO" id="GO:0003924">
    <property type="term" value="F:GTPase activity"/>
    <property type="evidence" value="ECO:0000318"/>
    <property type="project" value="GO_Central"/>
</dbReference>
<dbReference type="RefSeq" id="XP_001305151.1">
    <property type="nucleotide sequence ID" value="XM_001305150.1"/>
</dbReference>
<dbReference type="eggNOG" id="KOG0097">
    <property type="taxonomic scope" value="Eukaryota"/>
</dbReference>
<gene>
    <name evidence="2" type="ORF">TVAG_132660</name>
</gene>
<accession>A2FSA5</accession>
<reference evidence="2" key="2">
    <citation type="journal article" date="2007" name="Science">
        <title>Draft genome sequence of the sexually transmitted pathogen Trichomonas vaginalis.</title>
        <authorList>
            <person name="Carlton J.M."/>
            <person name="Hirt R.P."/>
            <person name="Silva J.C."/>
            <person name="Delcher A.L."/>
            <person name="Schatz M."/>
            <person name="Zhao Q."/>
            <person name="Wortman J.R."/>
            <person name="Bidwell S.L."/>
            <person name="Alsmark U.C.M."/>
            <person name="Besteiro S."/>
            <person name="Sicheritz-Ponten T."/>
            <person name="Noel C.J."/>
            <person name="Dacks J.B."/>
            <person name="Foster P.G."/>
            <person name="Simillion C."/>
            <person name="Van de Peer Y."/>
            <person name="Miranda-Saavedra D."/>
            <person name="Barton G.J."/>
            <person name="Westrop G.D."/>
            <person name="Mueller S."/>
            <person name="Dessi D."/>
            <person name="Fiori P.L."/>
            <person name="Ren Q."/>
            <person name="Paulsen I."/>
            <person name="Zhang H."/>
            <person name="Bastida-Corcuera F.D."/>
            <person name="Simoes-Barbosa A."/>
            <person name="Brown M.T."/>
            <person name="Hayes R.D."/>
            <person name="Mukherjee M."/>
            <person name="Okumura C.Y."/>
            <person name="Schneider R."/>
            <person name="Smith A.J."/>
            <person name="Vanacova S."/>
            <person name="Villalvazo M."/>
            <person name="Haas B.J."/>
            <person name="Pertea M."/>
            <person name="Feldblyum T.V."/>
            <person name="Utterback T.R."/>
            <person name="Shu C.L."/>
            <person name="Osoegawa K."/>
            <person name="de Jong P.J."/>
            <person name="Hrdy I."/>
            <person name="Horvathova L."/>
            <person name="Zubacova Z."/>
            <person name="Dolezal P."/>
            <person name="Malik S.B."/>
            <person name="Logsdon J.M. Jr."/>
            <person name="Henze K."/>
            <person name="Gupta A."/>
            <person name="Wang C.C."/>
            <person name="Dunne R.L."/>
            <person name="Upcroft J.A."/>
            <person name="Upcroft P."/>
            <person name="White O."/>
            <person name="Salzberg S.L."/>
            <person name="Tang P."/>
            <person name="Chiu C.-H."/>
            <person name="Lee Y.-S."/>
            <person name="Embley T.M."/>
            <person name="Coombs G.H."/>
            <person name="Mottram J.C."/>
            <person name="Tachezy J."/>
            <person name="Fraser-Liggett C.M."/>
            <person name="Johnson P.J."/>
        </authorList>
    </citation>
    <scope>NUCLEOTIDE SEQUENCE [LARGE SCALE GENOMIC DNA]</scope>
    <source>
        <strain evidence="2">G3</strain>
    </source>
</reference>
<dbReference type="OMA" id="TPERACC"/>
<sequence length="200" mass="22782">MHSKKGSLVFKFLAIGDSDVGKTSLVKRLCSNEFSDAESSTIGVEFLTHKVKINNQKIHLQIWDTAGQEKYKSLGKMYYRDAVAVLLVFSIVDSASFEHLEDWYTEARKLCHPNAKMLLVCNKIDLIENRVVSIMHIEQFCKARQLEYIETSAKENSNVEESFQLLARKVLQAVATNEIQLDDAFPQEHIIEPTPERACC</sequence>
<dbReference type="CDD" id="cd00154">
    <property type="entry name" value="Rab"/>
    <property type="match status" value="1"/>
</dbReference>